<proteinExistence type="predicted"/>
<organism evidence="1">
    <name type="scientific">Pyricularia oryzae (strain Y34)</name>
    <name type="common">Rice blast fungus</name>
    <name type="synonym">Magnaporthe oryzae</name>
    <dbReference type="NCBI Taxonomy" id="1143189"/>
    <lineage>
        <taxon>Eukaryota</taxon>
        <taxon>Fungi</taxon>
        <taxon>Dikarya</taxon>
        <taxon>Ascomycota</taxon>
        <taxon>Pezizomycotina</taxon>
        <taxon>Sordariomycetes</taxon>
        <taxon>Sordariomycetidae</taxon>
        <taxon>Magnaporthales</taxon>
        <taxon>Pyriculariaceae</taxon>
        <taxon>Pyricularia</taxon>
    </lineage>
</organism>
<dbReference type="Proteomes" id="UP000011086">
    <property type="component" value="Unassembled WGS sequence"/>
</dbReference>
<evidence type="ECO:0000313" key="1">
    <source>
        <dbReference type="EMBL" id="ELQ41745.1"/>
    </source>
</evidence>
<gene>
    <name evidence="1" type="ORF">OOU_Y34scaffold00255g43</name>
</gene>
<accession>A0AA97P4E6</accession>
<reference evidence="1" key="1">
    <citation type="journal article" date="2012" name="PLoS Genet.">
        <title>Comparative analysis of the genomes of two field isolates of the rice blast fungus Magnaporthe oryzae.</title>
        <authorList>
            <person name="Xue M."/>
            <person name="Yang J."/>
            <person name="Li Z."/>
            <person name="Hu S."/>
            <person name="Yao N."/>
            <person name="Dean R.A."/>
            <person name="Zhao W."/>
            <person name="Shen M."/>
            <person name="Zhang H."/>
            <person name="Li C."/>
            <person name="Liu L."/>
            <person name="Cao L."/>
            <person name="Xu X."/>
            <person name="Xing Y."/>
            <person name="Hsiang T."/>
            <person name="Zhang Z."/>
            <person name="Xu J.R."/>
            <person name="Peng Y.L."/>
        </authorList>
    </citation>
    <scope>NUCLEOTIDE SEQUENCE</scope>
    <source>
        <strain evidence="1">Y34</strain>
    </source>
</reference>
<protein>
    <submittedName>
        <fullName evidence="1">Uncharacterized protein</fullName>
    </submittedName>
</protein>
<dbReference type="AlphaFoldDB" id="A0AA97P4E6"/>
<name>A0AA97P4E6_PYRO3</name>
<dbReference type="EMBL" id="JH793720">
    <property type="protein sequence ID" value="ELQ41745.1"/>
    <property type="molecule type" value="Genomic_DNA"/>
</dbReference>
<sequence length="23" mass="2681">MSGRLTGTLATCMLWMSYQARRF</sequence>